<evidence type="ECO:0000256" key="1">
    <source>
        <dbReference type="ARBA" id="ARBA00005306"/>
    </source>
</evidence>
<evidence type="ECO:0000256" key="9">
    <source>
        <dbReference type="ARBA" id="ARBA00047380"/>
    </source>
</evidence>
<comment type="function">
    <text evidence="8 11">Allows the formation of correctly charged Asn-tRNA(Asn) or Gln-tRNA(Gln) through the transamidation of misacylated Asp-tRNA(Asn) or Glu-tRNA(Gln) in organisms which lack either or both of asparaginyl-tRNA or glutaminyl-tRNA synthetases. The reaction takes place in the presence of glutamine and ATP through an activated phospho-Asp-tRNA(Asn) or phospho-Glu-tRNA(Gln).</text>
</comment>
<organism evidence="13 14">
    <name type="scientific">Candidatus Cryosericum terrychapinii</name>
    <dbReference type="NCBI Taxonomy" id="2290919"/>
    <lineage>
        <taxon>Bacteria</taxon>
        <taxon>Pseudomonadati</taxon>
        <taxon>Caldisericota/Cryosericota group</taxon>
        <taxon>Candidatus Cryosericota</taxon>
        <taxon>Candidatus Cryosericia</taxon>
        <taxon>Candidatus Cryosericales</taxon>
        <taxon>Candidatus Cryosericaceae</taxon>
        <taxon>Candidatus Cryosericum</taxon>
    </lineage>
</organism>
<dbReference type="InterPro" id="IPR004413">
    <property type="entry name" value="GatB"/>
</dbReference>
<dbReference type="InterPro" id="IPR018027">
    <property type="entry name" value="Asn/Gln_amidotransferase"/>
</dbReference>
<dbReference type="SUPFAM" id="SSF89095">
    <property type="entry name" value="GatB/YqeY motif"/>
    <property type="match status" value="1"/>
</dbReference>
<comment type="catalytic activity">
    <reaction evidence="10 11">
        <text>L-glutamyl-tRNA(Gln) + L-glutamine + ATP + H2O = L-glutaminyl-tRNA(Gln) + L-glutamate + ADP + phosphate + H(+)</text>
        <dbReference type="Rhea" id="RHEA:17521"/>
        <dbReference type="Rhea" id="RHEA-COMP:9681"/>
        <dbReference type="Rhea" id="RHEA-COMP:9684"/>
        <dbReference type="ChEBI" id="CHEBI:15377"/>
        <dbReference type="ChEBI" id="CHEBI:15378"/>
        <dbReference type="ChEBI" id="CHEBI:29985"/>
        <dbReference type="ChEBI" id="CHEBI:30616"/>
        <dbReference type="ChEBI" id="CHEBI:43474"/>
        <dbReference type="ChEBI" id="CHEBI:58359"/>
        <dbReference type="ChEBI" id="CHEBI:78520"/>
        <dbReference type="ChEBI" id="CHEBI:78521"/>
        <dbReference type="ChEBI" id="CHEBI:456216"/>
    </reaction>
</comment>
<evidence type="ECO:0000313" key="13">
    <source>
        <dbReference type="EMBL" id="RIE06961.1"/>
    </source>
</evidence>
<dbReference type="GO" id="GO:0070681">
    <property type="term" value="P:glutaminyl-tRNAGln biosynthesis via transamidation"/>
    <property type="evidence" value="ECO:0007669"/>
    <property type="project" value="TreeGrafter"/>
</dbReference>
<dbReference type="OrthoDB" id="9804078at2"/>
<dbReference type="Pfam" id="PF02934">
    <property type="entry name" value="GatB_N"/>
    <property type="match status" value="1"/>
</dbReference>
<dbReference type="AlphaFoldDB" id="A0A398D636"/>
<evidence type="ECO:0000256" key="11">
    <source>
        <dbReference type="HAMAP-Rule" id="MF_00121"/>
    </source>
</evidence>
<keyword evidence="13" id="KW-0808">Transferase</keyword>
<dbReference type="PANTHER" id="PTHR11659:SF0">
    <property type="entry name" value="GLUTAMYL-TRNA(GLN) AMIDOTRANSFERASE SUBUNIT B, MITOCHONDRIAL"/>
    <property type="match status" value="1"/>
</dbReference>
<sequence>MTTTIGLEIHVQLATQTKMFCGCSTAFGDEPNTHVCPVCLGLPGALPTLNAQAVRLAVRIATALGCTVHEVSEFSRKNYFYPDLPKSYQITQFDHPIATGGSLPIVTEQGARSVRLTRAHIEEDAGKSMHAADITLGGETLVDFNRCGMPLVEIVTEPDMQSSDEAYEFLRNLRRLVRWLGVSSGDMEKGVMRCDVNVSVSPDPAKLGTKVEIKNLNSFRSVKRAVDYEEQRQAQCIADGTPIMMESRHFDEVQGTTTAMRSKEASNDYRYFPEPDLPLLQLDPTELESVRAQIPELPWEMQSRFERDLGLSPYDAALLTEERSTAEFFQQTIALYDNPKKLASYMETEVAKLLNERDKTLTETQLTPATLAGLLTMVESNVISNTASKDVLPLLVDTGTTPTEAVRSLGLEQVSDTSAIEGFAREVIAENVTQVEQFKSGKEAVLGFLVGQLMKKSKGKANPKFAGEILRILLK</sequence>
<dbReference type="FunFam" id="1.10.10.410:FF:000001">
    <property type="entry name" value="Aspartyl/glutamyl-tRNA(Asn/Gln) amidotransferase subunit B"/>
    <property type="match status" value="1"/>
</dbReference>
<dbReference type="GO" id="GO:0005524">
    <property type="term" value="F:ATP binding"/>
    <property type="evidence" value="ECO:0007669"/>
    <property type="project" value="UniProtKB-KW"/>
</dbReference>
<dbReference type="SMART" id="SM00845">
    <property type="entry name" value="GatB_Yqey"/>
    <property type="match status" value="1"/>
</dbReference>
<dbReference type="GO" id="GO:0006412">
    <property type="term" value="P:translation"/>
    <property type="evidence" value="ECO:0007669"/>
    <property type="project" value="UniProtKB-UniRule"/>
</dbReference>
<dbReference type="GO" id="GO:0050567">
    <property type="term" value="F:glutaminyl-tRNA synthase (glutamine-hydrolyzing) activity"/>
    <property type="evidence" value="ECO:0007669"/>
    <property type="project" value="UniProtKB-UniRule"/>
</dbReference>
<dbReference type="SUPFAM" id="SSF55931">
    <property type="entry name" value="Glutamine synthetase/guanido kinase"/>
    <property type="match status" value="1"/>
</dbReference>
<evidence type="ECO:0000259" key="12">
    <source>
        <dbReference type="SMART" id="SM00845"/>
    </source>
</evidence>
<comment type="caution">
    <text evidence="13">The sequence shown here is derived from an EMBL/GenBank/DDBJ whole genome shotgun (WGS) entry which is preliminary data.</text>
</comment>
<keyword evidence="6 11" id="KW-0067">ATP-binding</keyword>
<evidence type="ECO:0000256" key="5">
    <source>
        <dbReference type="ARBA" id="ARBA00022741"/>
    </source>
</evidence>
<dbReference type="NCBIfam" id="NF004012">
    <property type="entry name" value="PRK05477.1-2"/>
    <property type="match status" value="1"/>
</dbReference>
<evidence type="ECO:0000256" key="6">
    <source>
        <dbReference type="ARBA" id="ARBA00022840"/>
    </source>
</evidence>
<dbReference type="NCBIfam" id="NF004014">
    <property type="entry name" value="PRK05477.1-4"/>
    <property type="match status" value="1"/>
</dbReference>
<reference evidence="13 14" key="1">
    <citation type="submission" date="2018-09" db="EMBL/GenBank/DDBJ databases">
        <title>Discovery and Ecogenomic Context for Candidatus Cryosericales, a Global Caldiserica Order Active in Thawing Permafrost.</title>
        <authorList>
            <person name="Martinez M.A."/>
            <person name="Woodcroft B.J."/>
            <person name="Ignacio Espinoza J.C."/>
            <person name="Zayed A."/>
            <person name="Singleton C.M."/>
            <person name="Boyd J."/>
            <person name="Li Y.-F."/>
            <person name="Purvine S."/>
            <person name="Maughan H."/>
            <person name="Hodgkins S.B."/>
            <person name="Anderson D."/>
            <person name="Sederholm M."/>
            <person name="Temperton B."/>
            <person name="Saleska S.R."/>
            <person name="Tyson G.W."/>
            <person name="Rich V.I."/>
        </authorList>
    </citation>
    <scope>NUCLEOTIDE SEQUENCE [LARGE SCALE GENOMIC DNA]</scope>
    <source>
        <strain evidence="13 14">SMC7</strain>
    </source>
</reference>
<dbReference type="EC" id="6.3.5.-" evidence="11"/>
<proteinExistence type="inferred from homology"/>
<keyword evidence="4 11" id="KW-0436">Ligase</keyword>
<feature type="domain" description="Asn/Gln amidotransferase" evidence="12">
    <location>
        <begin position="327"/>
        <end position="474"/>
    </location>
</feature>
<keyword evidence="5 11" id="KW-0547">Nucleotide-binding</keyword>
<evidence type="ECO:0000256" key="4">
    <source>
        <dbReference type="ARBA" id="ARBA00022598"/>
    </source>
</evidence>
<dbReference type="InterPro" id="IPR003789">
    <property type="entry name" value="Asn/Gln_tRNA_amidoTrase-B-like"/>
</dbReference>
<comment type="subunit">
    <text evidence="2 11">Heterotrimer of A, B and C subunits.</text>
</comment>
<keyword evidence="14" id="KW-1185">Reference proteome</keyword>
<dbReference type="PROSITE" id="PS01234">
    <property type="entry name" value="GATB"/>
    <property type="match status" value="1"/>
</dbReference>
<dbReference type="Proteomes" id="UP000266328">
    <property type="component" value="Unassembled WGS sequence"/>
</dbReference>
<evidence type="ECO:0000256" key="10">
    <source>
        <dbReference type="ARBA" id="ARBA00047913"/>
    </source>
</evidence>
<dbReference type="GO" id="GO:0016740">
    <property type="term" value="F:transferase activity"/>
    <property type="evidence" value="ECO:0007669"/>
    <property type="project" value="UniProtKB-KW"/>
</dbReference>
<keyword evidence="7 11" id="KW-0648">Protein biosynthesis</keyword>
<dbReference type="Gene3D" id="1.10.10.410">
    <property type="match status" value="1"/>
</dbReference>
<gene>
    <name evidence="11 13" type="primary">gatB</name>
    <name evidence="13" type="ORF">SMC7_00300</name>
</gene>
<dbReference type="InterPro" id="IPR017958">
    <property type="entry name" value="Gln-tRNA_amidoTrfase_suB_CS"/>
</dbReference>
<evidence type="ECO:0000313" key="14">
    <source>
        <dbReference type="Proteomes" id="UP000266328"/>
    </source>
</evidence>
<dbReference type="EMBL" id="QXIS01000001">
    <property type="protein sequence ID" value="RIE06961.1"/>
    <property type="molecule type" value="Genomic_DNA"/>
</dbReference>
<dbReference type="RefSeq" id="WP_119088392.1">
    <property type="nucleotide sequence ID" value="NZ_QXIS01000001.1"/>
</dbReference>
<dbReference type="NCBIfam" id="TIGR00133">
    <property type="entry name" value="gatB"/>
    <property type="match status" value="1"/>
</dbReference>
<accession>A0A398D636</accession>
<dbReference type="InterPro" id="IPR017959">
    <property type="entry name" value="Asn/Gln-tRNA_amidoTrfase_suB/E"/>
</dbReference>
<evidence type="ECO:0000256" key="8">
    <source>
        <dbReference type="ARBA" id="ARBA00024799"/>
    </source>
</evidence>
<comment type="similarity">
    <text evidence="1 11">Belongs to the GatB/GatE family. GatB subfamily.</text>
</comment>
<evidence type="ECO:0000256" key="7">
    <source>
        <dbReference type="ARBA" id="ARBA00022917"/>
    </source>
</evidence>
<dbReference type="GO" id="GO:0050566">
    <property type="term" value="F:asparaginyl-tRNA synthase (glutamine-hydrolyzing) activity"/>
    <property type="evidence" value="ECO:0007669"/>
    <property type="project" value="RHEA"/>
</dbReference>
<dbReference type="InterPro" id="IPR014746">
    <property type="entry name" value="Gln_synth/guanido_kin_cat_dom"/>
</dbReference>
<dbReference type="InterPro" id="IPR006075">
    <property type="entry name" value="Asn/Gln-tRNA_Trfase_suB/E_cat"/>
</dbReference>
<dbReference type="PANTHER" id="PTHR11659">
    <property type="entry name" value="GLUTAMYL-TRNA GLN AMIDOTRANSFERASE SUBUNIT B MITOCHONDRIAL AND PROKARYOTIC PET112-RELATED"/>
    <property type="match status" value="1"/>
</dbReference>
<protein>
    <recommendedName>
        <fullName evidence="3 11">Aspartyl/glutamyl-tRNA(Asn/Gln) amidotransferase subunit B</fullName>
        <shortName evidence="11">Asp/Glu-ADT subunit B</shortName>
        <ecNumber evidence="11">6.3.5.-</ecNumber>
    </recommendedName>
</protein>
<evidence type="ECO:0000256" key="3">
    <source>
        <dbReference type="ARBA" id="ARBA00016923"/>
    </source>
</evidence>
<name>A0A398D636_9BACT</name>
<dbReference type="InterPro" id="IPR023168">
    <property type="entry name" value="GatB_Yqey_C_2"/>
</dbReference>
<dbReference type="Pfam" id="PF02637">
    <property type="entry name" value="GatB_Yqey"/>
    <property type="match status" value="1"/>
</dbReference>
<comment type="catalytic activity">
    <reaction evidence="9 11">
        <text>L-aspartyl-tRNA(Asn) + L-glutamine + ATP + H2O = L-asparaginyl-tRNA(Asn) + L-glutamate + ADP + phosphate + 2 H(+)</text>
        <dbReference type="Rhea" id="RHEA:14513"/>
        <dbReference type="Rhea" id="RHEA-COMP:9674"/>
        <dbReference type="Rhea" id="RHEA-COMP:9677"/>
        <dbReference type="ChEBI" id="CHEBI:15377"/>
        <dbReference type="ChEBI" id="CHEBI:15378"/>
        <dbReference type="ChEBI" id="CHEBI:29985"/>
        <dbReference type="ChEBI" id="CHEBI:30616"/>
        <dbReference type="ChEBI" id="CHEBI:43474"/>
        <dbReference type="ChEBI" id="CHEBI:58359"/>
        <dbReference type="ChEBI" id="CHEBI:78515"/>
        <dbReference type="ChEBI" id="CHEBI:78516"/>
        <dbReference type="ChEBI" id="CHEBI:456216"/>
    </reaction>
</comment>
<dbReference type="HAMAP" id="MF_00121">
    <property type="entry name" value="GatB"/>
    <property type="match status" value="1"/>
</dbReference>
<evidence type="ECO:0000256" key="2">
    <source>
        <dbReference type="ARBA" id="ARBA00011123"/>
    </source>
</evidence>